<proteinExistence type="predicted"/>
<gene>
    <name evidence="2" type="ORF">FLB61_11975</name>
</gene>
<feature type="domain" description="N-acetyltransferase" evidence="1">
    <location>
        <begin position="3"/>
        <end position="157"/>
    </location>
</feature>
<dbReference type="CDD" id="cd04301">
    <property type="entry name" value="NAT_SF"/>
    <property type="match status" value="1"/>
</dbReference>
<protein>
    <submittedName>
        <fullName evidence="2">GNAT family N-acetyltransferase</fullName>
    </submittedName>
</protein>
<dbReference type="Pfam" id="PF00583">
    <property type="entry name" value="Acetyltransf_1"/>
    <property type="match status" value="1"/>
</dbReference>
<evidence type="ECO:0000313" key="2">
    <source>
        <dbReference type="EMBL" id="MBY0759788.1"/>
    </source>
</evidence>
<organism evidence="2 3">
    <name type="scientific">Sellimonas caecigallum</name>
    <dbReference type="NCBI Taxonomy" id="2592333"/>
    <lineage>
        <taxon>Bacteria</taxon>
        <taxon>Bacillati</taxon>
        <taxon>Bacillota</taxon>
        <taxon>Clostridia</taxon>
        <taxon>Lachnospirales</taxon>
        <taxon>Lachnospiraceae</taxon>
        <taxon>Sellimonas</taxon>
    </lineage>
</organism>
<dbReference type="SUPFAM" id="SSF55729">
    <property type="entry name" value="Acyl-CoA N-acyltransferases (Nat)"/>
    <property type="match status" value="1"/>
</dbReference>
<dbReference type="InterPro" id="IPR050276">
    <property type="entry name" value="MshD_Acetyltransferase"/>
</dbReference>
<name>A0ABS7L9M0_9FIRM</name>
<dbReference type="InterPro" id="IPR000182">
    <property type="entry name" value="GNAT_dom"/>
</dbReference>
<dbReference type="PANTHER" id="PTHR43617:SF2">
    <property type="entry name" value="UPF0039 PROTEIN SLL0451"/>
    <property type="match status" value="1"/>
</dbReference>
<sequence length="157" mass="17946">MKYTIREMTAQEYPLLDDFLYEAIFVPEGVEPPSKSIITAPELQIYVKDFGTSKDDFSLVAEVENKIIGAVWVRIMNDYGHIDDKTPSLAISLYKKYRGQGIGSSLIKEMLSLLQVHGYKHVSLSVQKANYAAKLYQKIGFRIIKEIGDEWIMTYNL</sequence>
<dbReference type="Proteomes" id="UP000779049">
    <property type="component" value="Unassembled WGS sequence"/>
</dbReference>
<evidence type="ECO:0000313" key="3">
    <source>
        <dbReference type="Proteomes" id="UP000779049"/>
    </source>
</evidence>
<dbReference type="EMBL" id="VIRV01000026">
    <property type="protein sequence ID" value="MBY0759788.1"/>
    <property type="molecule type" value="Genomic_DNA"/>
</dbReference>
<dbReference type="InterPro" id="IPR016181">
    <property type="entry name" value="Acyl_CoA_acyltransferase"/>
</dbReference>
<dbReference type="RefSeq" id="WP_221920323.1">
    <property type="nucleotide sequence ID" value="NZ_CP173660.1"/>
</dbReference>
<dbReference type="PANTHER" id="PTHR43617">
    <property type="entry name" value="L-AMINO ACID N-ACETYLTRANSFERASE"/>
    <property type="match status" value="1"/>
</dbReference>
<keyword evidence="3" id="KW-1185">Reference proteome</keyword>
<evidence type="ECO:0000259" key="1">
    <source>
        <dbReference type="PROSITE" id="PS51186"/>
    </source>
</evidence>
<dbReference type="Gene3D" id="3.40.630.30">
    <property type="match status" value="1"/>
</dbReference>
<accession>A0ABS7L9M0</accession>
<comment type="caution">
    <text evidence="2">The sequence shown here is derived from an EMBL/GenBank/DDBJ whole genome shotgun (WGS) entry which is preliminary data.</text>
</comment>
<dbReference type="PROSITE" id="PS51186">
    <property type="entry name" value="GNAT"/>
    <property type="match status" value="1"/>
</dbReference>
<reference evidence="2 3" key="1">
    <citation type="journal article" date="2020" name="New Microbes New Infect">
        <title>Sellimonas caecigallum sp. nov., description and genome sequence of a new member of the Sellimonas genus isolated from the cecum of feral chicken.</title>
        <authorList>
            <person name="Wongkuna S."/>
            <person name="Ghimire S."/>
            <person name="Antony L."/>
            <person name="Chankhamhaengdecha S."/>
            <person name="Janvilisri T."/>
            <person name="Scaria J."/>
        </authorList>
    </citation>
    <scope>NUCLEOTIDE SEQUENCE [LARGE SCALE GENOMIC DNA]</scope>
    <source>
        <strain evidence="2 3">SW451</strain>
    </source>
</reference>